<accession>A0ABT5MBJ0</accession>
<evidence type="ECO:0000256" key="2">
    <source>
        <dbReference type="ARBA" id="ARBA00004370"/>
    </source>
</evidence>
<feature type="transmembrane region" description="Helical" evidence="10">
    <location>
        <begin position="167"/>
        <end position="186"/>
    </location>
</feature>
<dbReference type="CDD" id="cd00082">
    <property type="entry name" value="HisKA"/>
    <property type="match status" value="1"/>
</dbReference>
<dbReference type="Pfam" id="PF08521">
    <property type="entry name" value="2CSK_N"/>
    <property type="match status" value="1"/>
</dbReference>
<evidence type="ECO:0000256" key="7">
    <source>
        <dbReference type="ARBA" id="ARBA00022777"/>
    </source>
</evidence>
<keyword evidence="10" id="KW-0472">Membrane</keyword>
<evidence type="ECO:0000313" key="14">
    <source>
        <dbReference type="Proteomes" id="UP001528672"/>
    </source>
</evidence>
<evidence type="ECO:0000256" key="9">
    <source>
        <dbReference type="ARBA" id="ARBA00023012"/>
    </source>
</evidence>
<evidence type="ECO:0000259" key="12">
    <source>
        <dbReference type="PROSITE" id="PS50885"/>
    </source>
</evidence>
<dbReference type="PROSITE" id="PS50044">
    <property type="entry name" value="SIGMA54_3"/>
    <property type="match status" value="1"/>
</dbReference>
<feature type="transmembrane region" description="Helical" evidence="10">
    <location>
        <begin position="23"/>
        <end position="45"/>
    </location>
</feature>
<evidence type="ECO:0000256" key="1">
    <source>
        <dbReference type="ARBA" id="ARBA00000085"/>
    </source>
</evidence>
<keyword evidence="9" id="KW-0902">Two-component regulatory system</keyword>
<evidence type="ECO:0000256" key="6">
    <source>
        <dbReference type="ARBA" id="ARBA00022692"/>
    </source>
</evidence>
<dbReference type="InterPro" id="IPR003661">
    <property type="entry name" value="HisK_dim/P_dom"/>
</dbReference>
<dbReference type="SUPFAM" id="SSF47384">
    <property type="entry name" value="Homodimeric domain of signal transducing histidine kinase"/>
    <property type="match status" value="1"/>
</dbReference>
<dbReference type="InterPro" id="IPR036890">
    <property type="entry name" value="HATPase_C_sf"/>
</dbReference>
<dbReference type="Gene3D" id="1.10.287.130">
    <property type="match status" value="1"/>
</dbReference>
<comment type="caution">
    <text evidence="13">The sequence shown here is derived from an EMBL/GenBank/DDBJ whole genome shotgun (WGS) entry which is preliminary data.</text>
</comment>
<reference evidence="13 14" key="1">
    <citation type="submission" date="2023-02" db="EMBL/GenBank/DDBJ databases">
        <title>Bacterial whole genome sequence for Curvibacter sp. HBC28.</title>
        <authorList>
            <person name="Le V."/>
            <person name="Ko S.-R."/>
            <person name="Ahn C.-Y."/>
            <person name="Oh H.-M."/>
        </authorList>
    </citation>
    <scope>NUCLEOTIDE SEQUENCE [LARGE SCALE GENOMIC DNA]</scope>
    <source>
        <strain evidence="13 14">HBC28</strain>
    </source>
</reference>
<dbReference type="Proteomes" id="UP001528672">
    <property type="component" value="Unassembled WGS sequence"/>
</dbReference>
<sequence>MPHELSAEQAAYPSLRSRLLRHVLLPLGLTWLAGSVVAISVASHFTQAAYDRSLLDDAYSVANNVRANDAGLELMLSTREVRAVLFDQVENIYFAVRRPDGSLLAGHAGLHMPDEDVSPDAPPFRFANISYQGKPLRAVRLQRNDPLAFEVVMAQTTQSRSALLRSLLLYSVIPEVLLLVVLAAWLSRAIRRDLQPLTRLQQAMEQRDAQDLTPLPVVANTRDVHRLAAALNGLLVRVARGVQAQREFAGNVAHELRTPLAGIRALAEYGLAQKEPEAWRAQLLRIVGSEARASHLVDQLLALALADEARTQMQAVPVALDALVRDTVLRVLPRADAAGVDLGAQGLDEPVTVLAQATLLEGILNNLMDNALRYGLPPGEQARSITVELRREPEGVQLWVIDNGPGIAPLERERILQRWVRGEDREWMGEGAGLGMAIVSRYAQLLGARFELGSGPAGVGLKAGIVLPADRVVLAPGPTVT</sequence>
<dbReference type="InterPro" id="IPR003660">
    <property type="entry name" value="HAMP_dom"/>
</dbReference>
<dbReference type="PANTHER" id="PTHR45436:SF1">
    <property type="entry name" value="SENSOR PROTEIN QSEC"/>
    <property type="match status" value="1"/>
</dbReference>
<dbReference type="Pfam" id="PF00512">
    <property type="entry name" value="HisKA"/>
    <property type="match status" value="1"/>
</dbReference>
<keyword evidence="14" id="KW-1185">Reference proteome</keyword>
<dbReference type="InterPro" id="IPR050428">
    <property type="entry name" value="TCS_sensor_his_kinase"/>
</dbReference>
<comment type="catalytic activity">
    <reaction evidence="1">
        <text>ATP + protein L-histidine = ADP + protein N-phospho-L-histidine.</text>
        <dbReference type="EC" id="2.7.13.3"/>
    </reaction>
</comment>
<evidence type="ECO:0000256" key="10">
    <source>
        <dbReference type="SAM" id="Phobius"/>
    </source>
</evidence>
<evidence type="ECO:0000256" key="8">
    <source>
        <dbReference type="ARBA" id="ARBA00022989"/>
    </source>
</evidence>
<keyword evidence="8 10" id="KW-1133">Transmembrane helix</keyword>
<evidence type="ECO:0000256" key="5">
    <source>
        <dbReference type="ARBA" id="ARBA00022679"/>
    </source>
</evidence>
<gene>
    <name evidence="13" type="ORF">PSQ39_04795</name>
</gene>
<dbReference type="SMART" id="SM00387">
    <property type="entry name" value="HATPase_c"/>
    <property type="match status" value="1"/>
</dbReference>
<dbReference type="InterPro" id="IPR036097">
    <property type="entry name" value="HisK_dim/P_sf"/>
</dbReference>
<dbReference type="Gene3D" id="3.30.565.10">
    <property type="entry name" value="Histidine kinase-like ATPase, C-terminal domain"/>
    <property type="match status" value="1"/>
</dbReference>
<dbReference type="SMART" id="SM00388">
    <property type="entry name" value="HisKA"/>
    <property type="match status" value="1"/>
</dbReference>
<proteinExistence type="predicted"/>
<dbReference type="RefSeq" id="WP_273925531.1">
    <property type="nucleotide sequence ID" value="NZ_JAQSIO010000001.1"/>
</dbReference>
<dbReference type="PROSITE" id="PS50109">
    <property type="entry name" value="HIS_KIN"/>
    <property type="match status" value="1"/>
</dbReference>
<dbReference type="PANTHER" id="PTHR45436">
    <property type="entry name" value="SENSOR HISTIDINE KINASE YKOH"/>
    <property type="match status" value="1"/>
</dbReference>
<dbReference type="GO" id="GO:0016301">
    <property type="term" value="F:kinase activity"/>
    <property type="evidence" value="ECO:0007669"/>
    <property type="project" value="UniProtKB-KW"/>
</dbReference>
<dbReference type="Gene3D" id="6.10.340.10">
    <property type="match status" value="1"/>
</dbReference>
<evidence type="ECO:0000256" key="4">
    <source>
        <dbReference type="ARBA" id="ARBA00022553"/>
    </source>
</evidence>
<dbReference type="InterPro" id="IPR005467">
    <property type="entry name" value="His_kinase_dom"/>
</dbReference>
<name>A0ABT5MBJ0_9BURK</name>
<feature type="domain" description="Histidine kinase" evidence="11">
    <location>
        <begin position="251"/>
        <end position="471"/>
    </location>
</feature>
<keyword evidence="5" id="KW-0808">Transferase</keyword>
<keyword evidence="7 13" id="KW-0418">Kinase</keyword>
<feature type="domain" description="HAMP" evidence="12">
    <location>
        <begin position="191"/>
        <end position="243"/>
    </location>
</feature>
<evidence type="ECO:0000259" key="11">
    <source>
        <dbReference type="PROSITE" id="PS50109"/>
    </source>
</evidence>
<evidence type="ECO:0000256" key="3">
    <source>
        <dbReference type="ARBA" id="ARBA00012438"/>
    </source>
</evidence>
<keyword evidence="4" id="KW-0597">Phosphoprotein</keyword>
<protein>
    <recommendedName>
        <fullName evidence="3">histidine kinase</fullName>
        <ecNumber evidence="3">2.7.13.3</ecNumber>
    </recommendedName>
</protein>
<dbReference type="PROSITE" id="PS50885">
    <property type="entry name" value="HAMP"/>
    <property type="match status" value="1"/>
</dbReference>
<dbReference type="SUPFAM" id="SSF55874">
    <property type="entry name" value="ATPase domain of HSP90 chaperone/DNA topoisomerase II/histidine kinase"/>
    <property type="match status" value="1"/>
</dbReference>
<dbReference type="InterPro" id="IPR003594">
    <property type="entry name" value="HATPase_dom"/>
</dbReference>
<dbReference type="EMBL" id="JAQSIO010000001">
    <property type="protein sequence ID" value="MDD0813942.1"/>
    <property type="molecule type" value="Genomic_DNA"/>
</dbReference>
<keyword evidence="6 10" id="KW-0812">Transmembrane</keyword>
<dbReference type="Pfam" id="PF02518">
    <property type="entry name" value="HATPase_c"/>
    <property type="match status" value="1"/>
</dbReference>
<comment type="subcellular location">
    <subcellularLocation>
        <location evidence="2">Membrane</location>
    </subcellularLocation>
</comment>
<dbReference type="EC" id="2.7.13.3" evidence="3"/>
<organism evidence="13 14">
    <name type="scientific">Curvibacter microcysteis</name>
    <dbReference type="NCBI Taxonomy" id="3026419"/>
    <lineage>
        <taxon>Bacteria</taxon>
        <taxon>Pseudomonadati</taxon>
        <taxon>Pseudomonadota</taxon>
        <taxon>Betaproteobacteria</taxon>
        <taxon>Burkholderiales</taxon>
        <taxon>Comamonadaceae</taxon>
        <taxon>Curvibacter</taxon>
    </lineage>
</organism>
<dbReference type="InterPro" id="IPR013727">
    <property type="entry name" value="2CSK_N"/>
</dbReference>
<evidence type="ECO:0000313" key="13">
    <source>
        <dbReference type="EMBL" id="MDD0813942.1"/>
    </source>
</evidence>